<sequence length="69" mass="6905">MIVPKGTSGDSAEEAAPVDPPLMSPEGSGANLASQAHANIDLRLSVGITVKVVAIITVTAVITIALVII</sequence>
<evidence type="ECO:0000313" key="4">
    <source>
        <dbReference type="Proteomes" id="UP000529783"/>
    </source>
</evidence>
<keyword evidence="4" id="KW-1185">Reference proteome</keyword>
<evidence type="ECO:0000313" key="3">
    <source>
        <dbReference type="EMBL" id="NYD49713.1"/>
    </source>
</evidence>
<keyword evidence="2" id="KW-0472">Membrane</keyword>
<dbReference type="Proteomes" id="UP000529783">
    <property type="component" value="Unassembled WGS sequence"/>
</dbReference>
<keyword evidence="2" id="KW-0812">Transmembrane</keyword>
<keyword evidence="2" id="KW-1133">Transmembrane helix</keyword>
<dbReference type="AlphaFoldDB" id="A0A7Y9EL00"/>
<organism evidence="3 4">
    <name type="scientific">Actinomadura luteofluorescens</name>
    <dbReference type="NCBI Taxonomy" id="46163"/>
    <lineage>
        <taxon>Bacteria</taxon>
        <taxon>Bacillati</taxon>
        <taxon>Actinomycetota</taxon>
        <taxon>Actinomycetes</taxon>
        <taxon>Streptosporangiales</taxon>
        <taxon>Thermomonosporaceae</taxon>
        <taxon>Actinomadura</taxon>
    </lineage>
</organism>
<feature type="region of interest" description="Disordered" evidence="1">
    <location>
        <begin position="1"/>
        <end position="30"/>
    </location>
</feature>
<name>A0A7Y9EL00_9ACTN</name>
<evidence type="ECO:0000256" key="2">
    <source>
        <dbReference type="SAM" id="Phobius"/>
    </source>
</evidence>
<protein>
    <submittedName>
        <fullName evidence="3">Uncharacterized protein</fullName>
    </submittedName>
</protein>
<reference evidence="3 4" key="1">
    <citation type="submission" date="2020-07" db="EMBL/GenBank/DDBJ databases">
        <title>Sequencing the genomes of 1000 actinobacteria strains.</title>
        <authorList>
            <person name="Klenk H.-P."/>
        </authorList>
    </citation>
    <scope>NUCLEOTIDE SEQUENCE [LARGE SCALE GENOMIC DNA]</scope>
    <source>
        <strain evidence="3 4">DSM 40398</strain>
    </source>
</reference>
<proteinExistence type="predicted"/>
<evidence type="ECO:0000256" key="1">
    <source>
        <dbReference type="SAM" id="MobiDB-lite"/>
    </source>
</evidence>
<feature type="transmembrane region" description="Helical" evidence="2">
    <location>
        <begin position="48"/>
        <end position="68"/>
    </location>
</feature>
<dbReference type="EMBL" id="JACCBA010000001">
    <property type="protein sequence ID" value="NYD49713.1"/>
    <property type="molecule type" value="Genomic_DNA"/>
</dbReference>
<accession>A0A7Y9EL00</accession>
<comment type="caution">
    <text evidence="3">The sequence shown here is derived from an EMBL/GenBank/DDBJ whole genome shotgun (WGS) entry which is preliminary data.</text>
</comment>
<gene>
    <name evidence="3" type="ORF">BJY14_005696</name>
</gene>
<dbReference type="RefSeq" id="WP_179846383.1">
    <property type="nucleotide sequence ID" value="NZ_JACCBA010000001.1"/>
</dbReference>